<organism evidence="2 3">
    <name type="scientific">Pleuronectes platessa</name>
    <name type="common">European plaice</name>
    <dbReference type="NCBI Taxonomy" id="8262"/>
    <lineage>
        <taxon>Eukaryota</taxon>
        <taxon>Metazoa</taxon>
        <taxon>Chordata</taxon>
        <taxon>Craniata</taxon>
        <taxon>Vertebrata</taxon>
        <taxon>Euteleostomi</taxon>
        <taxon>Actinopterygii</taxon>
        <taxon>Neopterygii</taxon>
        <taxon>Teleostei</taxon>
        <taxon>Neoteleostei</taxon>
        <taxon>Acanthomorphata</taxon>
        <taxon>Carangaria</taxon>
        <taxon>Pleuronectiformes</taxon>
        <taxon>Pleuronectoidei</taxon>
        <taxon>Pleuronectidae</taxon>
        <taxon>Pleuronectes</taxon>
    </lineage>
</organism>
<name>A0A9N7V997_PLEPL</name>
<dbReference type="EMBL" id="CADEAL010003569">
    <property type="protein sequence ID" value="CAB1445210.1"/>
    <property type="molecule type" value="Genomic_DNA"/>
</dbReference>
<dbReference type="AlphaFoldDB" id="A0A9N7V997"/>
<evidence type="ECO:0000313" key="2">
    <source>
        <dbReference type="EMBL" id="CAB1445210.1"/>
    </source>
</evidence>
<evidence type="ECO:0000256" key="1">
    <source>
        <dbReference type="SAM" id="MobiDB-lite"/>
    </source>
</evidence>
<evidence type="ECO:0000313" key="3">
    <source>
        <dbReference type="Proteomes" id="UP001153269"/>
    </source>
</evidence>
<feature type="region of interest" description="Disordered" evidence="1">
    <location>
        <begin position="56"/>
        <end position="75"/>
    </location>
</feature>
<gene>
    <name evidence="2" type="ORF">PLEPLA_LOCUS32941</name>
</gene>
<proteinExistence type="predicted"/>
<protein>
    <submittedName>
        <fullName evidence="2">Uncharacterized protein</fullName>
    </submittedName>
</protein>
<accession>A0A9N7V997</accession>
<sequence>MISSKPGLAQRLKAAEDQRPKAFTVDSETRVSSGGSSTDEKGVNPLEMSAYRRVRTGSEFAAPEEPMESSHEYGF</sequence>
<dbReference type="Proteomes" id="UP001153269">
    <property type="component" value="Unassembled WGS sequence"/>
</dbReference>
<keyword evidence="3" id="KW-1185">Reference proteome</keyword>
<reference evidence="2" key="1">
    <citation type="submission" date="2020-03" db="EMBL/GenBank/DDBJ databases">
        <authorList>
            <person name="Weist P."/>
        </authorList>
    </citation>
    <scope>NUCLEOTIDE SEQUENCE</scope>
</reference>
<comment type="caution">
    <text evidence="2">The sequence shown here is derived from an EMBL/GenBank/DDBJ whole genome shotgun (WGS) entry which is preliminary data.</text>
</comment>
<feature type="region of interest" description="Disordered" evidence="1">
    <location>
        <begin position="1"/>
        <end position="47"/>
    </location>
</feature>